<reference evidence="6" key="1">
    <citation type="submission" date="2019-05" db="EMBL/GenBank/DDBJ databases">
        <authorList>
            <person name="Piombo E."/>
        </authorList>
    </citation>
    <scope>NUCLEOTIDE SEQUENCE</scope>
    <source>
        <strain evidence="6">C2S</strain>
    </source>
</reference>
<dbReference type="InterPro" id="IPR043131">
    <property type="entry name" value="BCAT-like_N"/>
</dbReference>
<dbReference type="SUPFAM" id="SSF56752">
    <property type="entry name" value="D-aminoacid aminotransferase-like PLP-dependent enzymes"/>
    <property type="match status" value="1"/>
</dbReference>
<evidence type="ECO:0000256" key="4">
    <source>
        <dbReference type="ARBA" id="ARBA00023242"/>
    </source>
</evidence>
<dbReference type="InterPro" id="IPR043132">
    <property type="entry name" value="BCAT-like_C"/>
</dbReference>
<dbReference type="InterPro" id="IPR036038">
    <property type="entry name" value="Aminotransferase-like"/>
</dbReference>
<accession>A0A5Q3FCI3</accession>
<proteinExistence type="inferred from homology"/>
<dbReference type="PANTHER" id="PTHR42743:SF11">
    <property type="entry name" value="AMINODEOXYCHORISMATE LYASE"/>
    <property type="match status" value="1"/>
</dbReference>
<sequence length="929" mass="103949">MSTVKPPREFKFVGAFSRKRRRRDGTAPGSIDFVGPTTRSKQAATKPQSEAVAAEPATPPKSADGNSEGRDKSADNTTPPAVEATETGAEAQAPLAATPVIPHENANPFDHDMMMGEGMNSGSDIDWTYSSLMNPFIDTGPSFMAPFDQVNGQLPIYFGPDIPLIQLGDSSSTDNSPENHFIGPQLPNDSDGTAGDFATNAQSQAIEEPVLPLLNSHTAPSNISDTIAQLLTRYDQEFCVMPLTHDFAANPFRFDAETGRGSQLLLHCILALSYKHINRDTGSCAGEAKMHKKKALQMLKDMEGVSQASPIEATFLDAVLILMTLDCATSAHGPWTWYLKRAHKMIQAAEFCNMKKTPRMQARIEMLVWWDVTLALTSRQGCVLSESTIISLFNHDKTSDETFYSVSGCPEALFRHMIRLGSYAREFELISNMTCAKFDMEHVLSVEKEIREWTDPEYGDIPDQLVSDTTGCDIGDVAHYKEDLHHCAEAWRYGLLIYIGRVFKWQRDQPAPSILGFLARKTLNHVTSCRYSSMLQKQLLLPVFLAGCETSDEHLRQAARTYCSWWNERTRYDMFLTANTLLEEVWADEAVDSWWGSMIDQKSRSNLNKMATMDEVFAGYAKRQATLEASTNVLSQGIAWVEGELVPLQSARIPLLDQGFMHSDLTYDVPSVWDGRFFRLDDHLDRLEASCKKMRLRFPIPRDEIKKILVEMVAKSEIKDAFVELIVTRGLKGVRGAKPEELLNNNLYMFVQPYVWVMDPEDQYHGGRAIVARTVRRVPPGSIDPTIKNLQWGDLVRGLFEANDRGATYPFLTDGDANLTEGSGFNVVIIKNGVLYTPDRGVLQGITRKSVIDAARSCGYEIRIEHVPVEAIYQADEILMCTTAGGIMPITTLDDKPVSDGKVGPITKAIWDRYWAMHWEDEFSFKIDY</sequence>
<dbReference type="InterPro" id="IPR001544">
    <property type="entry name" value="Aminotrans_IV"/>
</dbReference>
<comment type="caution">
    <text evidence="6">The sequence shown here is derived from an EMBL/GenBank/DDBJ whole genome shotgun (WGS) entry which is preliminary data.</text>
</comment>
<dbReference type="GO" id="GO:0003824">
    <property type="term" value="F:catalytic activity"/>
    <property type="evidence" value="ECO:0007669"/>
    <property type="project" value="InterPro"/>
</dbReference>
<dbReference type="Pfam" id="PF01063">
    <property type="entry name" value="Aminotran_4"/>
    <property type="match status" value="1"/>
</dbReference>
<dbReference type="InterPro" id="IPR021858">
    <property type="entry name" value="Fun_TF"/>
</dbReference>
<organism evidence="6 7">
    <name type="scientific">Fusarium fujikuroi</name>
    <name type="common">Bakanae and foot rot disease fungus</name>
    <name type="synonym">Gibberella fujikuroi</name>
    <dbReference type="NCBI Taxonomy" id="5127"/>
    <lineage>
        <taxon>Eukaryota</taxon>
        <taxon>Fungi</taxon>
        <taxon>Dikarya</taxon>
        <taxon>Ascomycota</taxon>
        <taxon>Pezizomycotina</taxon>
        <taxon>Sordariomycetes</taxon>
        <taxon>Hypocreomycetidae</taxon>
        <taxon>Hypocreales</taxon>
        <taxon>Nectriaceae</taxon>
        <taxon>Fusarium</taxon>
        <taxon>Fusarium fujikuroi species complex</taxon>
    </lineage>
</organism>
<feature type="compositionally biased region" description="Polar residues" evidence="5">
    <location>
        <begin position="37"/>
        <end position="48"/>
    </location>
</feature>
<comment type="similarity">
    <text evidence="2">Belongs to the class-IV pyridoxal-phosphate-dependent aminotransferase family.</text>
</comment>
<evidence type="ECO:0000256" key="1">
    <source>
        <dbReference type="ARBA" id="ARBA00001933"/>
    </source>
</evidence>
<dbReference type="GO" id="GO:0046394">
    <property type="term" value="P:carboxylic acid biosynthetic process"/>
    <property type="evidence" value="ECO:0007669"/>
    <property type="project" value="UniProtKB-ARBA"/>
</dbReference>
<dbReference type="PANTHER" id="PTHR42743">
    <property type="entry name" value="AMINO-ACID AMINOTRANSFERASE"/>
    <property type="match status" value="1"/>
</dbReference>
<dbReference type="Gene3D" id="3.20.10.10">
    <property type="entry name" value="D-amino Acid Aminotransferase, subunit A, domain 2"/>
    <property type="match status" value="1"/>
</dbReference>
<dbReference type="InterPro" id="IPR050571">
    <property type="entry name" value="Class-IV_PLP-Dep_Aminotrnsfr"/>
</dbReference>
<evidence type="ECO:0000313" key="6">
    <source>
        <dbReference type="EMBL" id="VTT57230.1"/>
    </source>
</evidence>
<feature type="compositionally biased region" description="Basic and acidic residues" evidence="5">
    <location>
        <begin position="1"/>
        <end position="11"/>
    </location>
</feature>
<dbReference type="GO" id="GO:0008652">
    <property type="term" value="P:amino acid biosynthetic process"/>
    <property type="evidence" value="ECO:0007669"/>
    <property type="project" value="UniProtKB-ARBA"/>
</dbReference>
<feature type="region of interest" description="Disordered" evidence="5">
    <location>
        <begin position="168"/>
        <end position="194"/>
    </location>
</feature>
<evidence type="ECO:0000313" key="7">
    <source>
        <dbReference type="Proteomes" id="UP000760494"/>
    </source>
</evidence>
<keyword evidence="3" id="KW-0663">Pyridoxal phosphate</keyword>
<feature type="region of interest" description="Disordered" evidence="5">
    <location>
        <begin position="1"/>
        <end position="86"/>
    </location>
</feature>
<dbReference type="Proteomes" id="UP000760494">
    <property type="component" value="Unassembled WGS sequence"/>
</dbReference>
<keyword evidence="4" id="KW-0539">Nucleus</keyword>
<feature type="compositionally biased region" description="Polar residues" evidence="5">
    <location>
        <begin position="168"/>
        <end position="178"/>
    </location>
</feature>
<dbReference type="Pfam" id="PF11951">
    <property type="entry name" value="Fungal_trans_2"/>
    <property type="match status" value="1"/>
</dbReference>
<dbReference type="AlphaFoldDB" id="A0A5Q3FCI3"/>
<dbReference type="Gene3D" id="3.30.470.10">
    <property type="match status" value="1"/>
</dbReference>
<dbReference type="CDD" id="cd12148">
    <property type="entry name" value="fungal_TF_MHR"/>
    <property type="match status" value="1"/>
</dbReference>
<evidence type="ECO:0000256" key="5">
    <source>
        <dbReference type="SAM" id="MobiDB-lite"/>
    </source>
</evidence>
<dbReference type="EMBL" id="CABFJX010000009">
    <property type="protein sequence ID" value="VTT57230.1"/>
    <property type="molecule type" value="Genomic_DNA"/>
</dbReference>
<name>A0A5Q3FCI3_FUSFU</name>
<comment type="cofactor">
    <cofactor evidence="1">
        <name>pyridoxal 5'-phosphate</name>
        <dbReference type="ChEBI" id="CHEBI:597326"/>
    </cofactor>
</comment>
<evidence type="ECO:0000256" key="2">
    <source>
        <dbReference type="ARBA" id="ARBA00009320"/>
    </source>
</evidence>
<dbReference type="FunFam" id="3.20.10.10:FF:000002">
    <property type="entry name" value="D-alanine aminotransferase"/>
    <property type="match status" value="1"/>
</dbReference>
<protein>
    <submittedName>
        <fullName evidence="6">Uncharacterized protein</fullName>
    </submittedName>
</protein>
<evidence type="ECO:0000256" key="3">
    <source>
        <dbReference type="ARBA" id="ARBA00022898"/>
    </source>
</evidence>
<gene>
    <name evidence="6" type="ORF">C2S_13559</name>
</gene>